<dbReference type="GO" id="GO:0006364">
    <property type="term" value="P:rRNA processing"/>
    <property type="evidence" value="ECO:0007669"/>
    <property type="project" value="UniProtKB-UniRule"/>
</dbReference>
<dbReference type="AlphaFoldDB" id="C5P6V7"/>
<evidence type="ECO:0000256" key="2">
    <source>
        <dbReference type="ARBA" id="ARBA00004123"/>
    </source>
</evidence>
<protein>
    <recommendedName>
        <fullName evidence="6">Pre-rRNA-processing protein</fullName>
    </recommendedName>
</protein>
<evidence type="ECO:0000256" key="4">
    <source>
        <dbReference type="ARBA" id="ARBA00011141"/>
    </source>
</evidence>
<feature type="compositionally biased region" description="Basic and acidic residues" evidence="7">
    <location>
        <begin position="12"/>
        <end position="28"/>
    </location>
</feature>
<dbReference type="InterPro" id="IPR016024">
    <property type="entry name" value="ARM-type_fold"/>
</dbReference>
<dbReference type="KEGG" id="cpw:9694797"/>
<gene>
    <name evidence="9" type="ORF">CPC735_024930</name>
</gene>
<dbReference type="OrthoDB" id="361362at2759"/>
<sequence>MGSSQKRKREKKKDFQKPKLKVGKEKPKASNFTDTSFKSKSIVLNQQSLSTIAPSATAQFSHSLSLLNSKSDTQRKESLANLTTAIVSRPVNSPLPQPVSVMLPSLLPLILDGSNGVRSQLLKLLRALPGTDIEGHASLLLPYIRAGMTHLAAGIRLSAIDILSWLLSVAGQEVVSCAGGWVKTLNCFLSVLGWHTEESAKWSSNRASFGKAGSDGKPIATILQTFADFLRAGICALDSTDGAEQEGDNNLSSVPFPLFHTSQHLLPTKSSAFAYLNLFGRPKDEEGEMYESREDRLRIFVERFKQPVQRGIDAAKKDGGEIGRASASISKVLKESRNQQAPS</sequence>
<feature type="compositionally biased region" description="Basic residues" evidence="7">
    <location>
        <begin position="1"/>
        <end position="11"/>
    </location>
</feature>
<keyword evidence="5 6" id="KW-0539">Nucleus</keyword>
<dbReference type="Proteomes" id="UP000009084">
    <property type="component" value="Unassembled WGS sequence"/>
</dbReference>
<feature type="region of interest" description="Disordered" evidence="7">
    <location>
        <begin position="1"/>
        <end position="33"/>
    </location>
</feature>
<dbReference type="InterPro" id="IPR024679">
    <property type="entry name" value="Ipi1_N"/>
</dbReference>
<accession>C5P6V7</accession>
<evidence type="ECO:0000313" key="10">
    <source>
        <dbReference type="Proteomes" id="UP000009084"/>
    </source>
</evidence>
<dbReference type="PANTHER" id="PTHR16056:SF2">
    <property type="entry name" value="TESTIS-EXPRESSED PROTEIN 10"/>
    <property type="match status" value="1"/>
</dbReference>
<evidence type="ECO:0000256" key="1">
    <source>
        <dbReference type="ARBA" id="ARBA00002355"/>
    </source>
</evidence>
<keyword evidence="6" id="KW-0698">rRNA processing</keyword>
<comment type="similarity">
    <text evidence="3 6">Belongs to the IPI1/TEX10 family.</text>
</comment>
<evidence type="ECO:0000259" key="8">
    <source>
        <dbReference type="Pfam" id="PF12333"/>
    </source>
</evidence>
<dbReference type="SUPFAM" id="SSF48371">
    <property type="entry name" value="ARM repeat"/>
    <property type="match status" value="1"/>
</dbReference>
<evidence type="ECO:0000256" key="5">
    <source>
        <dbReference type="ARBA" id="ARBA00023242"/>
    </source>
</evidence>
<dbReference type="GO" id="GO:0120330">
    <property type="term" value="C:rixosome complex"/>
    <property type="evidence" value="ECO:0007669"/>
    <property type="project" value="UniProtKB-UniRule"/>
</dbReference>
<dbReference type="PANTHER" id="PTHR16056">
    <property type="entry name" value="REGULATOR OF MICROTUBULE DYNAMICS PROTEIN"/>
    <property type="match status" value="1"/>
</dbReference>
<proteinExistence type="inferred from homology"/>
<comment type="subunit">
    <text evidence="4">Component of the RIX1 complex, composed of IPI1, RIX1/IPI2 and IPI3 in a 1:2:2 stoichiometry. The complex interacts (via RIX1) with MDN1 (via its hexameric AAA ATPase ring) and the pre-60S ribosome particles.</text>
</comment>
<dbReference type="Gene3D" id="1.25.10.10">
    <property type="entry name" value="Leucine-rich Repeat Variant"/>
    <property type="match status" value="1"/>
</dbReference>
<keyword evidence="6" id="KW-0690">Ribosome biogenesis</keyword>
<dbReference type="GO" id="GO:0005634">
    <property type="term" value="C:nucleus"/>
    <property type="evidence" value="ECO:0007669"/>
    <property type="project" value="UniProtKB-SubCell"/>
</dbReference>
<comment type="caution">
    <text evidence="9">The sequence shown here is derived from an EMBL/GenBank/DDBJ whole genome shotgun (WGS) entry which is preliminary data.</text>
</comment>
<dbReference type="Pfam" id="PF12333">
    <property type="entry name" value="Ipi1_N"/>
    <property type="match status" value="1"/>
</dbReference>
<comment type="function">
    <text evidence="1 6">Component of the RIX1 complex required for processing of ITS2 sequences from 35S pre-rRNA.</text>
</comment>
<evidence type="ECO:0000256" key="3">
    <source>
        <dbReference type="ARBA" id="ARBA00006427"/>
    </source>
</evidence>
<name>C5P6V7_COCP7</name>
<dbReference type="InterPro" id="IPR011989">
    <property type="entry name" value="ARM-like"/>
</dbReference>
<organism evidence="9 10">
    <name type="scientific">Coccidioides posadasii (strain C735)</name>
    <name type="common">Valley fever fungus</name>
    <dbReference type="NCBI Taxonomy" id="222929"/>
    <lineage>
        <taxon>Eukaryota</taxon>
        <taxon>Fungi</taxon>
        <taxon>Dikarya</taxon>
        <taxon>Ascomycota</taxon>
        <taxon>Pezizomycotina</taxon>
        <taxon>Eurotiomycetes</taxon>
        <taxon>Eurotiomycetidae</taxon>
        <taxon>Onygenales</taxon>
        <taxon>Onygenaceae</taxon>
        <taxon>Coccidioides</taxon>
    </lineage>
</organism>
<dbReference type="EMBL" id="ACFW01000025">
    <property type="protein sequence ID" value="EER27157.1"/>
    <property type="molecule type" value="Genomic_DNA"/>
</dbReference>
<evidence type="ECO:0000256" key="6">
    <source>
        <dbReference type="RuleBase" id="RU368021"/>
    </source>
</evidence>
<comment type="subcellular location">
    <subcellularLocation>
        <location evidence="2 6">Nucleus</location>
    </subcellularLocation>
</comment>
<dbReference type="VEuPathDB" id="FungiDB:CPC735_024930"/>
<evidence type="ECO:0000256" key="7">
    <source>
        <dbReference type="SAM" id="MobiDB-lite"/>
    </source>
</evidence>
<reference evidence="9 10" key="1">
    <citation type="journal article" date="2009" name="Genome Res.">
        <title>Comparative genomic analyses of the human fungal pathogens Coccidioides and their relatives.</title>
        <authorList>
            <person name="Sharpton T.J."/>
            <person name="Stajich J.E."/>
            <person name="Rounsley S.D."/>
            <person name="Gardner M.J."/>
            <person name="Wortman J.R."/>
            <person name="Jordar V.S."/>
            <person name="Maiti R."/>
            <person name="Kodira C.D."/>
            <person name="Neafsey D.E."/>
            <person name="Zeng Q."/>
            <person name="Hung C.-Y."/>
            <person name="McMahan C."/>
            <person name="Muszewska A."/>
            <person name="Grynberg M."/>
            <person name="Mandel M.A."/>
            <person name="Kellner E.M."/>
            <person name="Barker B.M."/>
            <person name="Galgiani J.N."/>
            <person name="Orbach M.J."/>
            <person name="Kirkland T.N."/>
            <person name="Cole G.T."/>
            <person name="Henn M.R."/>
            <person name="Birren B.W."/>
            <person name="Taylor J.W."/>
        </authorList>
    </citation>
    <scope>NUCLEOTIDE SEQUENCE [LARGE SCALE GENOMIC DNA]</scope>
    <source>
        <strain evidence="10">C735</strain>
    </source>
</reference>
<evidence type="ECO:0000313" key="9">
    <source>
        <dbReference type="EMBL" id="EER27157.1"/>
    </source>
</evidence>
<dbReference type="HOGENOM" id="CLU_050252_2_0_1"/>
<feature type="domain" description="Pre-rRNA-processing protein Ipi1 N-terminal" evidence="8">
    <location>
        <begin position="132"/>
        <end position="230"/>
    </location>
</feature>
<feature type="region of interest" description="Disordered" evidence="7">
    <location>
        <begin position="317"/>
        <end position="343"/>
    </location>
</feature>